<protein>
    <recommendedName>
        <fullName evidence="1">Reverse transcriptase domain-containing protein</fullName>
    </recommendedName>
</protein>
<evidence type="ECO:0000313" key="2">
    <source>
        <dbReference type="Ensembl" id="ENSONIP00000051050.1"/>
    </source>
</evidence>
<dbReference type="Pfam" id="PF03372">
    <property type="entry name" value="Exo_endo_phos"/>
    <property type="match status" value="1"/>
</dbReference>
<dbReference type="Gene3D" id="3.60.10.10">
    <property type="entry name" value="Endonuclease/exonuclease/phosphatase"/>
    <property type="match status" value="1"/>
</dbReference>
<dbReference type="AlphaFoldDB" id="A0A669CXS8"/>
<dbReference type="OMA" id="MHINDDS"/>
<dbReference type="InParanoid" id="A0A669CXS8"/>
<dbReference type="Pfam" id="PF00078">
    <property type="entry name" value="RVT_1"/>
    <property type="match status" value="1"/>
</dbReference>
<dbReference type="PANTHER" id="PTHR33332">
    <property type="entry name" value="REVERSE TRANSCRIPTASE DOMAIN-CONTAINING PROTEIN"/>
    <property type="match status" value="1"/>
</dbReference>
<dbReference type="InterPro" id="IPR000477">
    <property type="entry name" value="RT_dom"/>
</dbReference>
<dbReference type="Ensembl" id="ENSONIT00000071290.1">
    <property type="protein sequence ID" value="ENSONIP00000051050.1"/>
    <property type="gene ID" value="ENSONIG00000032043.1"/>
</dbReference>
<dbReference type="GO" id="GO:0003824">
    <property type="term" value="F:catalytic activity"/>
    <property type="evidence" value="ECO:0007669"/>
    <property type="project" value="InterPro"/>
</dbReference>
<sequence length="1127" mass="126028">MMAPVFGLAAAGCSFPRSVMPLFLTVLLSFFVSDVLPALVYDRLTLLSIRSSMVSLDITPSYNGFFPPPLPGSGFLTDVANSTLLGPLKSRRRRGKRAGVQVKFRLLFRRGLAGKRRQAFLVTCAQTACSEENLFPPSLLDCAKPGLMRSCFLRSVHPDSPIIWPAAPATSSIYDRYGSNPQFLRPLKRVSVDNGLTYSSLSMALLNARSMTNKTFLLNELILSKKLDLLFLTETWQRDGDYSSLIELCPGGYSFVSRPRTSGRGGGLAVVYRNWFHCRSLMVEKMSTFELQLVKIGIKEPCYCAVVYRPPGPNSQFLKEFSEFLASILKLSRLLIIGDFNMHIDDDSDLFARGFLSIMDSFHFTQHVSGPTHTKGHTLDLVFTIGLTMDCISSEDIFISDHHCIIFNLSFYLPPPPERRALSSCVLDSSTAAKFSDVFNLVLPASNDVDLLTDLFNNYCLSIIDNICPIKTRLAPVTKPSPWINDSIRCLKRVCRKAERLWRKTHLQVHLFHLKDLLVSFNSSIRDARAAYFSNLVSRSRGNPKVLFDTIGDIVAPASAAVPISSNEDCENFLSFFVEKVSNVRSNISPSMYHLPVPILLKPVIFERFSPVSLPELLKLVSSMRSSSCPLDILSGSLLKNVSESVGPSVLKILNASLLSGQVPVYWKSAVIHPLLKKPKLDPSLLSSYRPISKLPFIAKILEKVVAKQLTDFLDEHNVLDKFQSGFRKAHSTETALLRVSNDILMNYDAGECTVLMLLDLTSAFDTVDHLILLDRLNHWVGVSGTALEWFKSYLSNRSFSVATSKFRSAVSSLAYGVPQGSVLGQLLFLLYLLPLLQLLSSFSDISYHCYADDIQLYISFRPPDVSKLQILQSCLDSVRDWLAGNYLQLNADKTEIIVFAPEKFVPHVVKNLGPLASYIKSSIRNLGVTFDPALTLDTHVKSLVRSCFYHLRNIAKLSPIVSRSELEMIIHAFVSSHLDYCNSLFTCLSNASLERLQGVLNAAARLLTKHHKHSHATPLLIQLHWLPVKFRVQFKIIIMTYRALHSVAPTYLSDLLLSYHPSRSLRSCDQGLLVVPHTRLKTKGDRAFVSVAPRLWNSLPLSLRSVDSVMSFKKQLKTFLFKLAFG</sequence>
<dbReference type="SUPFAM" id="SSF56219">
    <property type="entry name" value="DNase I-like"/>
    <property type="match status" value="1"/>
</dbReference>
<name>A0A669CXS8_ORENI</name>
<dbReference type="InterPro" id="IPR005135">
    <property type="entry name" value="Endo/exonuclease/phosphatase"/>
</dbReference>
<feature type="domain" description="Reverse transcriptase" evidence="1">
    <location>
        <begin position="656"/>
        <end position="931"/>
    </location>
</feature>
<dbReference type="InterPro" id="IPR036691">
    <property type="entry name" value="Endo/exonu/phosph_ase_sf"/>
</dbReference>
<proteinExistence type="predicted"/>
<dbReference type="SUPFAM" id="SSF56672">
    <property type="entry name" value="DNA/RNA polymerases"/>
    <property type="match status" value="1"/>
</dbReference>
<evidence type="ECO:0000259" key="1">
    <source>
        <dbReference type="PROSITE" id="PS50878"/>
    </source>
</evidence>
<dbReference type="CDD" id="cd01650">
    <property type="entry name" value="RT_nLTR_like"/>
    <property type="match status" value="1"/>
</dbReference>
<reference evidence="2" key="1">
    <citation type="submission" date="2025-08" db="UniProtKB">
        <authorList>
            <consortium name="Ensembl"/>
        </authorList>
    </citation>
    <scope>IDENTIFICATION</scope>
</reference>
<dbReference type="Proteomes" id="UP000005207">
    <property type="component" value="Unplaced"/>
</dbReference>
<evidence type="ECO:0000313" key="3">
    <source>
        <dbReference type="Proteomes" id="UP000005207"/>
    </source>
</evidence>
<dbReference type="PROSITE" id="PS50878">
    <property type="entry name" value="RT_POL"/>
    <property type="match status" value="1"/>
</dbReference>
<dbReference type="InterPro" id="IPR043502">
    <property type="entry name" value="DNA/RNA_pol_sf"/>
</dbReference>
<keyword evidence="3" id="KW-1185">Reference proteome</keyword>
<reference evidence="2" key="2">
    <citation type="submission" date="2025-09" db="UniProtKB">
        <authorList>
            <consortium name="Ensembl"/>
        </authorList>
    </citation>
    <scope>IDENTIFICATION</scope>
</reference>
<accession>A0A669CXS8</accession>
<dbReference type="GeneTree" id="ENSGT01150000286909"/>
<organism evidence="2 3">
    <name type="scientific">Oreochromis niloticus</name>
    <name type="common">Nile tilapia</name>
    <name type="synonym">Tilapia nilotica</name>
    <dbReference type="NCBI Taxonomy" id="8128"/>
    <lineage>
        <taxon>Eukaryota</taxon>
        <taxon>Metazoa</taxon>
        <taxon>Chordata</taxon>
        <taxon>Craniata</taxon>
        <taxon>Vertebrata</taxon>
        <taxon>Euteleostomi</taxon>
        <taxon>Actinopterygii</taxon>
        <taxon>Neopterygii</taxon>
        <taxon>Teleostei</taxon>
        <taxon>Neoteleostei</taxon>
        <taxon>Acanthomorphata</taxon>
        <taxon>Ovalentaria</taxon>
        <taxon>Cichlomorphae</taxon>
        <taxon>Cichliformes</taxon>
        <taxon>Cichlidae</taxon>
        <taxon>African cichlids</taxon>
        <taxon>Pseudocrenilabrinae</taxon>
        <taxon>Oreochromini</taxon>
        <taxon>Oreochromis</taxon>
    </lineage>
</organism>